<evidence type="ECO:0000256" key="4">
    <source>
        <dbReference type="SAM" id="MobiDB-lite"/>
    </source>
</evidence>
<dbReference type="RefSeq" id="WP_169258769.1">
    <property type="nucleotide sequence ID" value="NZ_WTVQ01000003.1"/>
</dbReference>
<gene>
    <name evidence="6" type="ORF">GPA25_02470</name>
</gene>
<dbReference type="InterPro" id="IPR008920">
    <property type="entry name" value="TF_FadR/GntR_C"/>
</dbReference>
<evidence type="ECO:0000313" key="7">
    <source>
        <dbReference type="Proteomes" id="UP000648984"/>
    </source>
</evidence>
<dbReference type="EMBL" id="WTVQ01000003">
    <property type="protein sequence ID" value="NMG73615.1"/>
    <property type="molecule type" value="Genomic_DNA"/>
</dbReference>
<dbReference type="Gene3D" id="1.20.120.530">
    <property type="entry name" value="GntR ligand-binding domain-like"/>
    <property type="match status" value="1"/>
</dbReference>
<dbReference type="Pfam" id="PF00392">
    <property type="entry name" value="GntR"/>
    <property type="match status" value="1"/>
</dbReference>
<feature type="compositionally biased region" description="Basic residues" evidence="4">
    <location>
        <begin position="270"/>
        <end position="280"/>
    </location>
</feature>
<comment type="caution">
    <text evidence="6">The sequence shown here is derived from an EMBL/GenBank/DDBJ whole genome shotgun (WGS) entry which is preliminary data.</text>
</comment>
<name>A0ABX1Q903_9RHOO</name>
<dbReference type="SMART" id="SM00345">
    <property type="entry name" value="HTH_GNTR"/>
    <property type="match status" value="1"/>
</dbReference>
<dbReference type="InterPro" id="IPR011711">
    <property type="entry name" value="GntR_C"/>
</dbReference>
<proteinExistence type="predicted"/>
<dbReference type="PANTHER" id="PTHR43537">
    <property type="entry name" value="TRANSCRIPTIONAL REGULATOR, GNTR FAMILY"/>
    <property type="match status" value="1"/>
</dbReference>
<feature type="region of interest" description="Disordered" evidence="4">
    <location>
        <begin position="256"/>
        <end position="280"/>
    </location>
</feature>
<evidence type="ECO:0000259" key="5">
    <source>
        <dbReference type="PROSITE" id="PS50949"/>
    </source>
</evidence>
<keyword evidence="3" id="KW-0804">Transcription</keyword>
<evidence type="ECO:0000313" key="6">
    <source>
        <dbReference type="EMBL" id="NMG73615.1"/>
    </source>
</evidence>
<dbReference type="PROSITE" id="PS50949">
    <property type="entry name" value="HTH_GNTR"/>
    <property type="match status" value="1"/>
</dbReference>
<keyword evidence="2" id="KW-0238">DNA-binding</keyword>
<reference evidence="6 7" key="1">
    <citation type="submission" date="2019-12" db="EMBL/GenBank/DDBJ databases">
        <title>Comparative genomics gives insights into the taxonomy of the Azoarcus-Aromatoleum group and reveals separate origins of nif in the plant-associated Azoarcus and non-plant-associated Aromatoleum sub-groups.</title>
        <authorList>
            <person name="Lafos M."/>
            <person name="Maluk M."/>
            <person name="Batista M."/>
            <person name="Junghare M."/>
            <person name="Carmona M."/>
            <person name="Faoro H."/>
            <person name="Cruz L.M."/>
            <person name="Battistoni F."/>
            <person name="De Souza E."/>
            <person name="Pedrosa F."/>
            <person name="Chen W.-M."/>
            <person name="Poole P.S."/>
            <person name="Dixon R.A."/>
            <person name="James E.K."/>
        </authorList>
    </citation>
    <scope>NUCLEOTIDE SEQUENCE [LARGE SCALE GENOMIC DNA]</scope>
    <source>
        <strain evidence="6 7">22Lin</strain>
    </source>
</reference>
<evidence type="ECO:0000256" key="3">
    <source>
        <dbReference type="ARBA" id="ARBA00023163"/>
    </source>
</evidence>
<dbReference type="SUPFAM" id="SSF46785">
    <property type="entry name" value="Winged helix' DNA-binding domain"/>
    <property type="match status" value="1"/>
</dbReference>
<organism evidence="6 7">
    <name type="scientific">Aromatoleum diolicum</name>
    <dbReference type="NCBI Taxonomy" id="75796"/>
    <lineage>
        <taxon>Bacteria</taxon>
        <taxon>Pseudomonadati</taxon>
        <taxon>Pseudomonadota</taxon>
        <taxon>Betaproteobacteria</taxon>
        <taxon>Rhodocyclales</taxon>
        <taxon>Rhodocyclaceae</taxon>
        <taxon>Aromatoleum</taxon>
    </lineage>
</organism>
<dbReference type="InterPro" id="IPR000524">
    <property type="entry name" value="Tscrpt_reg_HTH_GntR"/>
</dbReference>
<dbReference type="SMART" id="SM00895">
    <property type="entry name" value="FCD"/>
    <property type="match status" value="1"/>
</dbReference>
<keyword evidence="1" id="KW-0805">Transcription regulation</keyword>
<sequence length="280" mass="30449">MNDSTNFRPESLTVDGTLADRVRTILEQRIKGGEFPPHSHLPSEPVLAERFRVSRTVIREAVSRLKSEGLVETRRGSGTIVLEPNLATPFRIDVDVRDSAAAVLRVIELRRGIEAEMAALAAERRTATQLAQIRKALAAIDHATQAGGDGVAEDLALHTAISQATGNSLYTSLLNFLTQFIQAAIRVTRTNEAQRDDLAQHTRSEHAQLVDAIARKDVAAARAAALEHMENTAKRVREADPSFWTGQAGEIAQRLARTAQDVATSASRPTRGKKKAAPQS</sequence>
<dbReference type="PRINTS" id="PR00035">
    <property type="entry name" value="HTHGNTR"/>
</dbReference>
<protein>
    <submittedName>
        <fullName evidence="6">GntR family transcriptional regulator</fullName>
    </submittedName>
</protein>
<keyword evidence="7" id="KW-1185">Reference proteome</keyword>
<dbReference type="SUPFAM" id="SSF48008">
    <property type="entry name" value="GntR ligand-binding domain-like"/>
    <property type="match status" value="1"/>
</dbReference>
<accession>A0ABX1Q903</accession>
<evidence type="ECO:0000256" key="1">
    <source>
        <dbReference type="ARBA" id="ARBA00023015"/>
    </source>
</evidence>
<dbReference type="CDD" id="cd07377">
    <property type="entry name" value="WHTH_GntR"/>
    <property type="match status" value="1"/>
</dbReference>
<dbReference type="InterPro" id="IPR036388">
    <property type="entry name" value="WH-like_DNA-bd_sf"/>
</dbReference>
<dbReference type="Pfam" id="PF07729">
    <property type="entry name" value="FCD"/>
    <property type="match status" value="1"/>
</dbReference>
<dbReference type="InterPro" id="IPR036390">
    <property type="entry name" value="WH_DNA-bd_sf"/>
</dbReference>
<dbReference type="Gene3D" id="1.10.10.10">
    <property type="entry name" value="Winged helix-like DNA-binding domain superfamily/Winged helix DNA-binding domain"/>
    <property type="match status" value="1"/>
</dbReference>
<dbReference type="Proteomes" id="UP000648984">
    <property type="component" value="Unassembled WGS sequence"/>
</dbReference>
<dbReference type="PANTHER" id="PTHR43537:SF5">
    <property type="entry name" value="UXU OPERON TRANSCRIPTIONAL REGULATOR"/>
    <property type="match status" value="1"/>
</dbReference>
<evidence type="ECO:0000256" key="2">
    <source>
        <dbReference type="ARBA" id="ARBA00023125"/>
    </source>
</evidence>
<feature type="domain" description="HTH gntR-type" evidence="5">
    <location>
        <begin position="16"/>
        <end position="84"/>
    </location>
</feature>